<dbReference type="EMBL" id="JBANQN010000011">
    <property type="protein sequence ID" value="KAK6776007.1"/>
    <property type="molecule type" value="Genomic_DNA"/>
</dbReference>
<accession>A0AAN8Y1Z3</accession>
<sequence>MMDGVRYKLESLSLDPTDEGQVDSLVAIVDAGEEKEGLGMCCCYSLSYIDGKGGVCFGLETMDFVLGRSVVGESGDGYSSPPFVFILRGITVASRRFVAMDWGGCGCMQCHAQLSSTFYERTCPTALTTIRTSI</sequence>
<dbReference type="AlphaFoldDB" id="A0AAN8Y1Z3"/>
<keyword evidence="2" id="KW-1185">Reference proteome</keyword>
<gene>
    <name evidence="1" type="ORF">RDI58_027008</name>
</gene>
<organism evidence="1 2">
    <name type="scientific">Solanum bulbocastanum</name>
    <name type="common">Wild potato</name>
    <dbReference type="NCBI Taxonomy" id="147425"/>
    <lineage>
        <taxon>Eukaryota</taxon>
        <taxon>Viridiplantae</taxon>
        <taxon>Streptophyta</taxon>
        <taxon>Embryophyta</taxon>
        <taxon>Tracheophyta</taxon>
        <taxon>Spermatophyta</taxon>
        <taxon>Magnoliopsida</taxon>
        <taxon>eudicotyledons</taxon>
        <taxon>Gunneridae</taxon>
        <taxon>Pentapetalae</taxon>
        <taxon>asterids</taxon>
        <taxon>lamiids</taxon>
        <taxon>Solanales</taxon>
        <taxon>Solanaceae</taxon>
        <taxon>Solanoideae</taxon>
        <taxon>Solaneae</taxon>
        <taxon>Solanum</taxon>
    </lineage>
</organism>
<comment type="caution">
    <text evidence="1">The sequence shown here is derived from an EMBL/GenBank/DDBJ whole genome shotgun (WGS) entry which is preliminary data.</text>
</comment>
<proteinExistence type="predicted"/>
<name>A0AAN8Y1Z3_SOLBU</name>
<evidence type="ECO:0000313" key="1">
    <source>
        <dbReference type="EMBL" id="KAK6776007.1"/>
    </source>
</evidence>
<dbReference type="Proteomes" id="UP001371456">
    <property type="component" value="Unassembled WGS sequence"/>
</dbReference>
<protein>
    <submittedName>
        <fullName evidence="1">Uncharacterized protein</fullName>
    </submittedName>
</protein>
<reference evidence="1 2" key="1">
    <citation type="submission" date="2024-02" db="EMBL/GenBank/DDBJ databases">
        <title>de novo genome assembly of Solanum bulbocastanum strain 11H21.</title>
        <authorList>
            <person name="Hosaka A.J."/>
        </authorList>
    </citation>
    <scope>NUCLEOTIDE SEQUENCE [LARGE SCALE GENOMIC DNA]</scope>
    <source>
        <tissue evidence="1">Young leaves</tissue>
    </source>
</reference>
<evidence type="ECO:0000313" key="2">
    <source>
        <dbReference type="Proteomes" id="UP001371456"/>
    </source>
</evidence>